<dbReference type="AlphaFoldDB" id="A0A330M9R9"/>
<accession>A0A330M9R9</accession>
<dbReference type="EMBL" id="LS483452">
    <property type="protein sequence ID" value="SQH78213.1"/>
    <property type="molecule type" value="Genomic_DNA"/>
</dbReference>
<protein>
    <submittedName>
        <fullName evidence="1">Uncharacterized protein</fullName>
    </submittedName>
</protein>
<name>A0A330M9R9_9GAMM</name>
<organism evidence="1 2">
    <name type="scientific">Shewanella benthica</name>
    <dbReference type="NCBI Taxonomy" id="43661"/>
    <lineage>
        <taxon>Bacteria</taxon>
        <taxon>Pseudomonadati</taxon>
        <taxon>Pseudomonadota</taxon>
        <taxon>Gammaproteobacteria</taxon>
        <taxon>Alteromonadales</taxon>
        <taxon>Shewanellaceae</taxon>
        <taxon>Shewanella</taxon>
    </lineage>
</organism>
<evidence type="ECO:0000313" key="2">
    <source>
        <dbReference type="Proteomes" id="UP000250123"/>
    </source>
</evidence>
<gene>
    <name evidence="1" type="ORF">SHEWBE_4253</name>
</gene>
<sequence>MLTREQIKQYQEQGFVVLNEIIEPSMLIFSTRPSKSNVSSKRRHLTPRAS</sequence>
<dbReference type="Proteomes" id="UP000250123">
    <property type="component" value="Chromosome SHEWBE"/>
</dbReference>
<reference evidence="2" key="1">
    <citation type="submission" date="2018-06" db="EMBL/GenBank/DDBJ databases">
        <authorList>
            <person name="Cea G.-C."/>
            <person name="William W."/>
        </authorList>
    </citation>
    <scope>NUCLEOTIDE SEQUENCE [LARGE SCALE GENOMIC DNA]</scope>
    <source>
        <strain evidence="2">DB21MT-2</strain>
    </source>
</reference>
<proteinExistence type="predicted"/>
<dbReference type="KEGG" id="sbk:SHEWBE_4253"/>
<evidence type="ECO:0000313" key="1">
    <source>
        <dbReference type="EMBL" id="SQH78213.1"/>
    </source>
</evidence>